<evidence type="ECO:0000256" key="4">
    <source>
        <dbReference type="ARBA" id="ARBA00035458"/>
    </source>
</evidence>
<proteinExistence type="predicted"/>
<evidence type="ECO:0000313" key="6">
    <source>
        <dbReference type="Proteomes" id="UP000269945"/>
    </source>
</evidence>
<dbReference type="EMBL" id="CYRY02045603">
    <property type="protein sequence ID" value="VCX41104.1"/>
    <property type="molecule type" value="Genomic_DNA"/>
</dbReference>
<sequence length="72" mass="8748">MTNRPLQQKQMVIDVPHPGKATVPKAEIRETSQNVQDHTRCHIWIWIQNPFWWWQDNWLWHDVGFLGLCKEK</sequence>
<accession>A0A9X9Q9T9</accession>
<dbReference type="InterPro" id="IPR001976">
    <property type="entry name" value="Ribosomal_eS24"/>
</dbReference>
<dbReference type="GO" id="GO:0044391">
    <property type="term" value="C:ribosomal subunit"/>
    <property type="evidence" value="ECO:0007669"/>
    <property type="project" value="UniProtKB-ARBA"/>
</dbReference>
<dbReference type="AlphaFoldDB" id="A0A9X9Q9T9"/>
<keyword evidence="1" id="KW-0689">Ribosomal protein</keyword>
<evidence type="ECO:0000256" key="2">
    <source>
        <dbReference type="ARBA" id="ARBA00023274"/>
    </source>
</evidence>
<keyword evidence="6" id="KW-1185">Reference proteome</keyword>
<dbReference type="GO" id="GO:0006412">
    <property type="term" value="P:translation"/>
    <property type="evidence" value="ECO:0007669"/>
    <property type="project" value="InterPro"/>
</dbReference>
<comment type="caution">
    <text evidence="5">The sequence shown here is derived from an EMBL/GenBank/DDBJ whole genome shotgun (WGS) entry which is preliminary data.</text>
</comment>
<dbReference type="InterPro" id="IPR012678">
    <property type="entry name" value="Ribosomal_uL23/eL15/eS24_sf"/>
</dbReference>
<dbReference type="Proteomes" id="UP000269945">
    <property type="component" value="Unassembled WGS sequence"/>
</dbReference>
<organism evidence="5 6">
    <name type="scientific">Gulo gulo</name>
    <name type="common">Wolverine</name>
    <name type="synonym">Gluton</name>
    <dbReference type="NCBI Taxonomy" id="48420"/>
    <lineage>
        <taxon>Eukaryota</taxon>
        <taxon>Metazoa</taxon>
        <taxon>Chordata</taxon>
        <taxon>Craniata</taxon>
        <taxon>Vertebrata</taxon>
        <taxon>Euteleostomi</taxon>
        <taxon>Mammalia</taxon>
        <taxon>Eutheria</taxon>
        <taxon>Laurasiatheria</taxon>
        <taxon>Carnivora</taxon>
        <taxon>Caniformia</taxon>
        <taxon>Musteloidea</taxon>
        <taxon>Mustelidae</taxon>
        <taxon>Guloninae</taxon>
        <taxon>Gulo</taxon>
    </lineage>
</organism>
<protein>
    <recommendedName>
        <fullName evidence="3">Small ribosomal subunit protein eS24</fullName>
    </recommendedName>
    <alternativeName>
        <fullName evidence="4">40S ribosomal protein S24</fullName>
    </alternativeName>
</protein>
<dbReference type="GO" id="GO:0003735">
    <property type="term" value="F:structural constituent of ribosome"/>
    <property type="evidence" value="ECO:0007669"/>
    <property type="project" value="InterPro"/>
</dbReference>
<evidence type="ECO:0000256" key="3">
    <source>
        <dbReference type="ARBA" id="ARBA00035149"/>
    </source>
</evidence>
<dbReference type="Gene3D" id="3.30.70.3370">
    <property type="match status" value="1"/>
</dbReference>
<reference evidence="5 6" key="1">
    <citation type="submission" date="2018-10" db="EMBL/GenBank/DDBJ databases">
        <authorList>
            <person name="Ekblom R."/>
            <person name="Jareborg N."/>
        </authorList>
    </citation>
    <scope>NUCLEOTIDE SEQUENCE [LARGE SCALE GENOMIC DNA]</scope>
    <source>
        <tissue evidence="5">Muscle</tissue>
    </source>
</reference>
<dbReference type="InterPro" id="IPR053709">
    <property type="entry name" value="eRP_eS24_sf"/>
</dbReference>
<keyword evidence="2" id="KW-0687">Ribonucleoprotein</keyword>
<dbReference type="Pfam" id="PF01282">
    <property type="entry name" value="Ribosomal_S24e"/>
    <property type="match status" value="1"/>
</dbReference>
<evidence type="ECO:0000256" key="1">
    <source>
        <dbReference type="ARBA" id="ARBA00022980"/>
    </source>
</evidence>
<dbReference type="SUPFAM" id="SSF54189">
    <property type="entry name" value="Ribosomal proteins S24e, L23 and L15e"/>
    <property type="match status" value="1"/>
</dbReference>
<evidence type="ECO:0000313" key="5">
    <source>
        <dbReference type="EMBL" id="VCX41104.1"/>
    </source>
</evidence>
<gene>
    <name evidence="5" type="ORF">BN2614_LOCUS2</name>
</gene>
<name>A0A9X9Q9T9_GULGU</name>